<dbReference type="PANTHER" id="PTHR41521">
    <property type="match status" value="1"/>
</dbReference>
<reference evidence="2 4" key="1">
    <citation type="submission" date="2014-09" db="EMBL/GenBank/DDBJ databases">
        <authorList>
            <person name="McGinnis J.M."/>
            <person name="Wolfgang W.J."/>
        </authorList>
    </citation>
    <scope>NUCLEOTIDE SEQUENCE [LARGE SCALE GENOMIC DNA]</scope>
    <source>
        <strain evidence="2 4">JCM 14014</strain>
    </source>
</reference>
<feature type="domain" description="DUF1330" evidence="1">
    <location>
        <begin position="3"/>
        <end position="94"/>
    </location>
</feature>
<dbReference type="RefSeq" id="WP_036743611.1">
    <property type="nucleotide sequence ID" value="NZ_FOJO01000034.1"/>
</dbReference>
<evidence type="ECO:0000259" key="1">
    <source>
        <dbReference type="Pfam" id="PF07045"/>
    </source>
</evidence>
<organism evidence="2 4">
    <name type="scientific">Paracoccus halophilus</name>
    <dbReference type="NCBI Taxonomy" id="376733"/>
    <lineage>
        <taxon>Bacteria</taxon>
        <taxon>Pseudomonadati</taxon>
        <taxon>Pseudomonadota</taxon>
        <taxon>Alphaproteobacteria</taxon>
        <taxon>Rhodobacterales</taxon>
        <taxon>Paracoccaceae</taxon>
        <taxon>Paracoccus</taxon>
    </lineage>
</organism>
<dbReference type="Proteomes" id="UP000182312">
    <property type="component" value="Unassembled WGS sequence"/>
</dbReference>
<dbReference type="AlphaFoldDB" id="A0A099EWV3"/>
<dbReference type="InterPro" id="IPR011008">
    <property type="entry name" value="Dimeric_a/b-barrel"/>
</dbReference>
<proteinExistence type="predicted"/>
<dbReference type="eggNOG" id="COG5470">
    <property type="taxonomic scope" value="Bacteria"/>
</dbReference>
<dbReference type="PANTHER" id="PTHR41521:SF4">
    <property type="entry name" value="BLR0684 PROTEIN"/>
    <property type="match status" value="1"/>
</dbReference>
<dbReference type="EMBL" id="JRKN01000038">
    <property type="protein sequence ID" value="KGJ02433.1"/>
    <property type="molecule type" value="Genomic_DNA"/>
</dbReference>
<evidence type="ECO:0000313" key="3">
    <source>
        <dbReference type="EMBL" id="SFA61216.1"/>
    </source>
</evidence>
<protein>
    <submittedName>
        <fullName evidence="3">Uncharacterized conserved protein, DUF1330 family</fullName>
    </submittedName>
</protein>
<evidence type="ECO:0000313" key="4">
    <source>
        <dbReference type="Proteomes" id="UP000029846"/>
    </source>
</evidence>
<reference evidence="2 4" key="2">
    <citation type="submission" date="2014-10" db="EMBL/GenBank/DDBJ databases">
        <title>Paracoccus sanguinis sp. nov., isolated from clinical specimens of New York State patients.</title>
        <authorList>
            <person name="Mingle L.A."/>
            <person name="Cole J.A."/>
            <person name="Lapierre P."/>
            <person name="Musser K.A."/>
        </authorList>
    </citation>
    <scope>NUCLEOTIDE SEQUENCE [LARGE SCALE GENOMIC DNA]</scope>
    <source>
        <strain evidence="2 4">JCM 14014</strain>
    </source>
</reference>
<dbReference type="InterPro" id="IPR010753">
    <property type="entry name" value="DUF1330"/>
</dbReference>
<evidence type="ECO:0000313" key="2">
    <source>
        <dbReference type="EMBL" id="KGJ02433.1"/>
    </source>
</evidence>
<accession>A0A099EWV3</accession>
<dbReference type="SUPFAM" id="SSF54909">
    <property type="entry name" value="Dimeric alpha+beta barrel"/>
    <property type="match status" value="1"/>
</dbReference>
<name>A0A099EWV3_9RHOB</name>
<dbReference type="EMBL" id="FOJO01000034">
    <property type="protein sequence ID" value="SFA61216.1"/>
    <property type="molecule type" value="Genomic_DNA"/>
</dbReference>
<keyword evidence="4" id="KW-1185">Reference proteome</keyword>
<sequence>MPKAYWIAHVTVDDPAAYQAYRQANAAAFAKYGGRFLVRGGPQEVVEGDARPRSVIVEFADLETAHACYRSPEYQAAMTLRQPCSAVDLVIAEGHDPA</sequence>
<reference evidence="3" key="3">
    <citation type="submission" date="2016-10" db="EMBL/GenBank/DDBJ databases">
        <authorList>
            <person name="de Groot N.N."/>
        </authorList>
    </citation>
    <scope>NUCLEOTIDE SEQUENCE [LARGE SCALE GENOMIC DNA]</scope>
    <source>
        <strain evidence="3">CGMCC 1.6117</strain>
    </source>
</reference>
<dbReference type="Pfam" id="PF07045">
    <property type="entry name" value="DUF1330"/>
    <property type="match status" value="1"/>
</dbReference>
<dbReference type="Proteomes" id="UP000029846">
    <property type="component" value="Unassembled WGS sequence"/>
</dbReference>
<dbReference type="Gene3D" id="3.30.70.100">
    <property type="match status" value="1"/>
</dbReference>
<gene>
    <name evidence="2" type="ORF">IT41_17520</name>
    <name evidence="3" type="ORF">SAMN04487972_13419</name>
</gene>
<dbReference type="STRING" id="376733.SAMN04487972_13419"/>
<dbReference type="OrthoDB" id="9806380at2"/>